<reference evidence="12 13" key="2">
    <citation type="submission" date="2018-06" db="EMBL/GenBank/DDBJ databases">
        <title>Metagenomic assembly of (sub)arctic Cyanobacteria and their associated microbiome from non-axenic cultures.</title>
        <authorList>
            <person name="Baurain D."/>
        </authorList>
    </citation>
    <scope>NUCLEOTIDE SEQUENCE [LARGE SCALE GENOMIC DNA]</scope>
    <source>
        <strain evidence="12">ULC041bin1</strain>
    </source>
</reference>
<dbReference type="SMART" id="SM00382">
    <property type="entry name" value="AAA"/>
    <property type="match status" value="1"/>
</dbReference>
<dbReference type="AlphaFoldDB" id="A0A2W4WIT1"/>
<dbReference type="SUPFAM" id="SSF161098">
    <property type="entry name" value="MetI-like"/>
    <property type="match status" value="1"/>
</dbReference>
<comment type="similarity">
    <text evidence="8">Belongs to the binding-protein-dependent transport system permease family.</text>
</comment>
<feature type="transmembrane region" description="Helical" evidence="8">
    <location>
        <begin position="193"/>
        <end position="214"/>
    </location>
</feature>
<dbReference type="GO" id="GO:0016887">
    <property type="term" value="F:ATP hydrolysis activity"/>
    <property type="evidence" value="ECO:0007669"/>
    <property type="project" value="InterPro"/>
</dbReference>
<dbReference type="GO" id="GO:0005886">
    <property type="term" value="C:plasma membrane"/>
    <property type="evidence" value="ECO:0007669"/>
    <property type="project" value="UniProtKB-SubCell"/>
</dbReference>
<evidence type="ECO:0000256" key="3">
    <source>
        <dbReference type="ARBA" id="ARBA00022692"/>
    </source>
</evidence>
<dbReference type="Pfam" id="PF00528">
    <property type="entry name" value="BPD_transp_1"/>
    <property type="match status" value="1"/>
</dbReference>
<gene>
    <name evidence="12" type="primary">modB</name>
    <name evidence="12" type="ORF">DCF17_10180</name>
</gene>
<dbReference type="Pfam" id="PF00005">
    <property type="entry name" value="ABC_tran"/>
    <property type="match status" value="1"/>
</dbReference>
<feature type="compositionally biased region" description="Polar residues" evidence="9">
    <location>
        <begin position="247"/>
        <end position="266"/>
    </location>
</feature>
<dbReference type="InterPro" id="IPR003439">
    <property type="entry name" value="ABC_transporter-like_ATP-bd"/>
</dbReference>
<evidence type="ECO:0000313" key="12">
    <source>
        <dbReference type="EMBL" id="PZO41799.1"/>
    </source>
</evidence>
<dbReference type="InterPro" id="IPR050334">
    <property type="entry name" value="Molybdenum_import_ModC"/>
</dbReference>
<feature type="region of interest" description="Disordered" evidence="9">
    <location>
        <begin position="224"/>
        <end position="269"/>
    </location>
</feature>
<evidence type="ECO:0000259" key="10">
    <source>
        <dbReference type="PROSITE" id="PS50893"/>
    </source>
</evidence>
<evidence type="ECO:0000259" key="11">
    <source>
        <dbReference type="PROSITE" id="PS50928"/>
    </source>
</evidence>
<keyword evidence="2" id="KW-0500">Molybdenum</keyword>
<evidence type="ECO:0000256" key="5">
    <source>
        <dbReference type="ARBA" id="ARBA00022840"/>
    </source>
</evidence>
<dbReference type="CDD" id="cd06261">
    <property type="entry name" value="TM_PBP2"/>
    <property type="match status" value="1"/>
</dbReference>
<dbReference type="PANTHER" id="PTHR43514">
    <property type="entry name" value="ABC TRANSPORTER I FAMILY MEMBER 10"/>
    <property type="match status" value="1"/>
</dbReference>
<feature type="transmembrane region" description="Helical" evidence="8">
    <location>
        <begin position="46"/>
        <end position="68"/>
    </location>
</feature>
<keyword evidence="3 8" id="KW-0812">Transmembrane</keyword>
<feature type="domain" description="ABC transmembrane type-1" evidence="11">
    <location>
        <begin position="8"/>
        <end position="209"/>
    </location>
</feature>
<dbReference type="InterPro" id="IPR003593">
    <property type="entry name" value="AAA+_ATPase"/>
</dbReference>
<feature type="transmembrane region" description="Helical" evidence="8">
    <location>
        <begin position="132"/>
        <end position="154"/>
    </location>
</feature>
<dbReference type="NCBIfam" id="TIGR02141">
    <property type="entry name" value="modB_ABC"/>
    <property type="match status" value="1"/>
</dbReference>
<dbReference type="GO" id="GO:0005524">
    <property type="term" value="F:ATP binding"/>
    <property type="evidence" value="ECO:0007669"/>
    <property type="project" value="UniProtKB-KW"/>
</dbReference>
<proteinExistence type="inferred from homology"/>
<feature type="transmembrane region" description="Helical" evidence="8">
    <location>
        <begin position="12"/>
        <end position="34"/>
    </location>
</feature>
<reference evidence="13" key="1">
    <citation type="submission" date="2018-04" db="EMBL/GenBank/DDBJ databases">
        <authorList>
            <person name="Cornet L."/>
        </authorList>
    </citation>
    <scope>NUCLEOTIDE SEQUENCE [LARGE SCALE GENOMIC DNA]</scope>
</reference>
<comment type="caution">
    <text evidence="12">The sequence shown here is derived from an EMBL/GenBank/DDBJ whole genome shotgun (WGS) entry which is preliminary data.</text>
</comment>
<dbReference type="InterPro" id="IPR017871">
    <property type="entry name" value="ABC_transporter-like_CS"/>
</dbReference>
<sequence length="642" mass="69968">MLLDLSPLWISLKVAGLATVVAFFSGIAAAYWMLGYRGPGKSLIEGVLVAPLVLPPTVVGFVLLLLLGRSGPLGQFFQALGFRVIFTWYGAVIAAAVVAFPLMYRTALGAFEQIDPALIQVARTLGAREARIFWRIVLPLSVPGLLAGLTLAFARALGEFGATLMVAGSIPGRTQTMPMAIYFAVQAGAMDEAWVWVAIILTVSLSGIVGANLWQAQRQRRVNSGLPDVGADPPLPRGDEGDRQNPKSKIQNAAFNPSGLGQTRGSAPTHRFTAPSLQVNIHKPLATFLLNVSFEVGADALGILGASGAGKSMTLRCIAGVETPASGRIVLNDRVLFDSGAGINLPSHRRRVGLLFQTYALFPHLTVAENIGFGLRRLPRVERLQRVSSWLAAMQLQGLGDRYPQQLSGGQQQRVALARALAPEPEVLLLDEPLSALDTYLRSQVEQRLMETLAGYGGVTLFVTHNLEEVFRVCPQIMVMAAGQPVTSGTRHEVFERPGRAIAAQITGCKNFSRATRLSPTTIRAEDWNCVLEVAEPVPPGLSQVGFRAHHLAFVEMPHQPNTFRCWVVSTSETPHRVTLFLKLHSRPDGYLPRNADSLGPPTADYHLQAELFKETWQTLKQRPLPWYVHLAPERVLLLRHF</sequence>
<name>A0A2W4WIT1_9CYAN</name>
<organism evidence="12 13">
    <name type="scientific">Shackletoniella antarctica</name>
    <dbReference type="NCBI Taxonomy" id="268115"/>
    <lineage>
        <taxon>Bacteria</taxon>
        <taxon>Bacillati</taxon>
        <taxon>Cyanobacteriota</taxon>
        <taxon>Cyanophyceae</taxon>
        <taxon>Oculatellales</taxon>
        <taxon>Oculatellaceae</taxon>
        <taxon>Shackletoniella</taxon>
    </lineage>
</organism>
<keyword evidence="8" id="KW-0813">Transport</keyword>
<dbReference type="PROSITE" id="PS50928">
    <property type="entry name" value="ABC_TM1"/>
    <property type="match status" value="1"/>
</dbReference>
<feature type="domain" description="ABC transporter" evidence="10">
    <location>
        <begin position="272"/>
        <end position="507"/>
    </location>
</feature>
<dbReference type="PROSITE" id="PS50893">
    <property type="entry name" value="ABC_TRANSPORTER_2"/>
    <property type="match status" value="1"/>
</dbReference>
<evidence type="ECO:0000313" key="13">
    <source>
        <dbReference type="Proteomes" id="UP000249081"/>
    </source>
</evidence>
<evidence type="ECO:0000256" key="9">
    <source>
        <dbReference type="SAM" id="MobiDB-lite"/>
    </source>
</evidence>
<keyword evidence="5" id="KW-0067">ATP-binding</keyword>
<dbReference type="EMBL" id="QBMN01000059">
    <property type="protein sequence ID" value="PZO41799.1"/>
    <property type="molecule type" value="Genomic_DNA"/>
</dbReference>
<keyword evidence="6 8" id="KW-1133">Transmembrane helix</keyword>
<dbReference type="InterPro" id="IPR027417">
    <property type="entry name" value="P-loop_NTPase"/>
</dbReference>
<feature type="transmembrane region" description="Helical" evidence="8">
    <location>
        <begin position="80"/>
        <end position="104"/>
    </location>
</feature>
<dbReference type="SUPFAM" id="SSF52540">
    <property type="entry name" value="P-loop containing nucleoside triphosphate hydrolases"/>
    <property type="match status" value="1"/>
</dbReference>
<dbReference type="InterPro" id="IPR035906">
    <property type="entry name" value="MetI-like_sf"/>
</dbReference>
<dbReference type="GO" id="GO:0015098">
    <property type="term" value="F:molybdate ion transmembrane transporter activity"/>
    <property type="evidence" value="ECO:0007669"/>
    <property type="project" value="InterPro"/>
</dbReference>
<evidence type="ECO:0000256" key="6">
    <source>
        <dbReference type="ARBA" id="ARBA00022989"/>
    </source>
</evidence>
<dbReference type="Gene3D" id="3.40.50.300">
    <property type="entry name" value="P-loop containing nucleotide triphosphate hydrolases"/>
    <property type="match status" value="1"/>
</dbReference>
<evidence type="ECO:0000256" key="7">
    <source>
        <dbReference type="ARBA" id="ARBA00023136"/>
    </source>
</evidence>
<evidence type="ECO:0000256" key="1">
    <source>
        <dbReference type="ARBA" id="ARBA00004141"/>
    </source>
</evidence>
<dbReference type="PROSITE" id="PS00211">
    <property type="entry name" value="ABC_TRANSPORTER_1"/>
    <property type="match status" value="1"/>
</dbReference>
<dbReference type="Proteomes" id="UP000249081">
    <property type="component" value="Unassembled WGS sequence"/>
</dbReference>
<protein>
    <submittedName>
        <fullName evidence="12">Molybdate ABC transporter permease subunit</fullName>
    </submittedName>
</protein>
<evidence type="ECO:0000256" key="2">
    <source>
        <dbReference type="ARBA" id="ARBA00022505"/>
    </source>
</evidence>
<accession>A0A2W4WIT1</accession>
<dbReference type="Gene3D" id="1.10.3720.10">
    <property type="entry name" value="MetI-like"/>
    <property type="match status" value="1"/>
</dbReference>
<keyword evidence="7 8" id="KW-0472">Membrane</keyword>
<dbReference type="InterPro" id="IPR000515">
    <property type="entry name" value="MetI-like"/>
</dbReference>
<evidence type="ECO:0000256" key="8">
    <source>
        <dbReference type="RuleBase" id="RU363032"/>
    </source>
</evidence>
<comment type="subcellular location">
    <subcellularLocation>
        <location evidence="8">Cell membrane</location>
        <topology evidence="8">Multi-pass membrane protein</topology>
    </subcellularLocation>
    <subcellularLocation>
        <location evidence="1">Membrane</location>
        <topology evidence="1">Multi-pass membrane protein</topology>
    </subcellularLocation>
</comment>
<evidence type="ECO:0000256" key="4">
    <source>
        <dbReference type="ARBA" id="ARBA00022741"/>
    </source>
</evidence>
<keyword evidence="4" id="KW-0547">Nucleotide-binding</keyword>
<dbReference type="InterPro" id="IPR011867">
    <property type="entry name" value="ModB_ABC"/>
</dbReference>
<dbReference type="PANTHER" id="PTHR43514:SF1">
    <property type="entry name" value="SULFATE_THIOSULFATE IMPORT ATP-BINDING PROTEIN CYSA"/>
    <property type="match status" value="1"/>
</dbReference>